<dbReference type="InterPro" id="IPR036186">
    <property type="entry name" value="Serpin_sf"/>
</dbReference>
<dbReference type="EMBL" id="LR899705">
    <property type="protein sequence ID" value="CAD7241866.1"/>
    <property type="molecule type" value="Genomic_DNA"/>
</dbReference>
<organism evidence="6">
    <name type="scientific">Darwinula stevensoni</name>
    <dbReference type="NCBI Taxonomy" id="69355"/>
    <lineage>
        <taxon>Eukaryota</taxon>
        <taxon>Metazoa</taxon>
        <taxon>Ecdysozoa</taxon>
        <taxon>Arthropoda</taxon>
        <taxon>Crustacea</taxon>
        <taxon>Oligostraca</taxon>
        <taxon>Ostracoda</taxon>
        <taxon>Podocopa</taxon>
        <taxon>Podocopida</taxon>
        <taxon>Darwinulocopina</taxon>
        <taxon>Darwinuloidea</taxon>
        <taxon>Darwinulidae</taxon>
        <taxon>Darwinula</taxon>
    </lineage>
</organism>
<dbReference type="OrthoDB" id="671595at2759"/>
<evidence type="ECO:0000256" key="1">
    <source>
        <dbReference type="ARBA" id="ARBA00009500"/>
    </source>
</evidence>
<feature type="domain" description="Serpin" evidence="5">
    <location>
        <begin position="1"/>
        <end position="243"/>
    </location>
</feature>
<evidence type="ECO:0000313" key="6">
    <source>
        <dbReference type="EMBL" id="CAD7241866.1"/>
    </source>
</evidence>
<keyword evidence="2" id="KW-0646">Protease inhibitor</keyword>
<dbReference type="AlphaFoldDB" id="A0A7R8X190"/>
<dbReference type="CDD" id="cd00172">
    <property type="entry name" value="serpin"/>
    <property type="match status" value="1"/>
</dbReference>
<dbReference type="InterPro" id="IPR042185">
    <property type="entry name" value="Serpin_sf_2"/>
</dbReference>
<evidence type="ECO:0000256" key="3">
    <source>
        <dbReference type="ARBA" id="ARBA00022900"/>
    </source>
</evidence>
<evidence type="ECO:0000313" key="7">
    <source>
        <dbReference type="Proteomes" id="UP000677054"/>
    </source>
</evidence>
<keyword evidence="3" id="KW-0722">Serine protease inhibitor</keyword>
<dbReference type="Gene3D" id="3.30.497.10">
    <property type="entry name" value="Antithrombin, subunit I, domain 2"/>
    <property type="match status" value="1"/>
</dbReference>
<reference evidence="6" key="1">
    <citation type="submission" date="2020-11" db="EMBL/GenBank/DDBJ databases">
        <authorList>
            <person name="Tran Van P."/>
        </authorList>
    </citation>
    <scope>NUCLEOTIDE SEQUENCE</scope>
</reference>
<gene>
    <name evidence="6" type="ORF">DSTB1V02_LOCUS1844</name>
</gene>
<evidence type="ECO:0000256" key="2">
    <source>
        <dbReference type="ARBA" id="ARBA00022690"/>
    </source>
</evidence>
<comment type="similarity">
    <text evidence="1 4">Belongs to the serpin family.</text>
</comment>
<dbReference type="InterPro" id="IPR042178">
    <property type="entry name" value="Serpin_sf_1"/>
</dbReference>
<dbReference type="InterPro" id="IPR023796">
    <property type="entry name" value="Serpin_dom"/>
</dbReference>
<dbReference type="GO" id="GO:0004867">
    <property type="term" value="F:serine-type endopeptidase inhibitor activity"/>
    <property type="evidence" value="ECO:0007669"/>
    <property type="project" value="UniProtKB-KW"/>
</dbReference>
<dbReference type="EMBL" id="CAJPEV010000188">
    <property type="protein sequence ID" value="CAG0882023.1"/>
    <property type="molecule type" value="Genomic_DNA"/>
</dbReference>
<dbReference type="GO" id="GO:0005615">
    <property type="term" value="C:extracellular space"/>
    <property type="evidence" value="ECO:0007669"/>
    <property type="project" value="InterPro"/>
</dbReference>
<sequence length="244" mass="27982">MKMANMLYVKKYYEISNSYKKLLRESYESDIREISMNDSGRRVINSYVKKVTDNRINDLIPSGVLNELTNLVLVNAIYFKGKWKECFFPEATRQSNFQVSEKETVPVSMMFISGDFPFGRDSDLNCKYVKLSYVADELEMLLVLPDEVDGWKTLGEKITGDTIATWSREVKETRSNIYMPCFKAERDIPLKKILQEMGLKKIFLESADFSGIAGEKYMFLSDAFHMASIEVDEYGTEAAAATSE</sequence>
<name>A0A7R8X190_9CRUS</name>
<dbReference type="PANTHER" id="PTHR11461:SF211">
    <property type="entry name" value="GH10112P-RELATED"/>
    <property type="match status" value="1"/>
</dbReference>
<proteinExistence type="inferred from homology"/>
<dbReference type="PANTHER" id="PTHR11461">
    <property type="entry name" value="SERINE PROTEASE INHIBITOR, SERPIN"/>
    <property type="match status" value="1"/>
</dbReference>
<dbReference type="SUPFAM" id="SSF56574">
    <property type="entry name" value="Serpins"/>
    <property type="match status" value="1"/>
</dbReference>
<evidence type="ECO:0000259" key="5">
    <source>
        <dbReference type="SMART" id="SM00093"/>
    </source>
</evidence>
<evidence type="ECO:0000256" key="4">
    <source>
        <dbReference type="RuleBase" id="RU000411"/>
    </source>
</evidence>
<dbReference type="Pfam" id="PF00079">
    <property type="entry name" value="Serpin"/>
    <property type="match status" value="1"/>
</dbReference>
<dbReference type="Proteomes" id="UP000677054">
    <property type="component" value="Unassembled WGS sequence"/>
</dbReference>
<keyword evidence="7" id="KW-1185">Reference proteome</keyword>
<protein>
    <recommendedName>
        <fullName evidence="5">Serpin domain-containing protein</fullName>
    </recommendedName>
</protein>
<accession>A0A7R8X190</accession>
<dbReference type="SMART" id="SM00093">
    <property type="entry name" value="SERPIN"/>
    <property type="match status" value="1"/>
</dbReference>
<dbReference type="Gene3D" id="2.30.39.10">
    <property type="entry name" value="Alpha-1-antitrypsin, domain 1"/>
    <property type="match status" value="1"/>
</dbReference>
<dbReference type="InterPro" id="IPR000215">
    <property type="entry name" value="Serpin_fam"/>
</dbReference>